<dbReference type="AlphaFoldDB" id="A0A7W8XSA4"/>
<accession>A0A7W8XSA4</accession>
<organism evidence="1 2">
    <name type="scientific">Rhizobium paranaense</name>
    <dbReference type="NCBI Taxonomy" id="1650438"/>
    <lineage>
        <taxon>Bacteria</taxon>
        <taxon>Pseudomonadati</taxon>
        <taxon>Pseudomonadota</taxon>
        <taxon>Alphaproteobacteria</taxon>
        <taxon>Hyphomicrobiales</taxon>
        <taxon>Rhizobiaceae</taxon>
        <taxon>Rhizobium/Agrobacterium group</taxon>
        <taxon>Rhizobium</taxon>
    </lineage>
</organism>
<dbReference type="PANTHER" id="PTHR43235:SF1">
    <property type="entry name" value="GLUTAMINE AMIDOTRANSFERASE PB2B2.05-RELATED"/>
    <property type="match status" value="1"/>
</dbReference>
<sequence>MTVSTQDTGVPRLPVILMTPDLTIQPGPWSERQYVVRANYMEAIRKAGGVPLILPYEEETIDAALALADGVVITGTTPGVEVEPQRRDFERTLVGRVLDAGKPLLGICHGMQLIGELLGGTFVAALPKTDAEVISHKPSEIPDHLAHAVLLDPKSELALLLGETKTSVNSLHLHRLSGEGRFRVVARAPDGVIEAFEGLTPTFCLGVQWHPEYGLTRFDQAILQDFVARSTARHERL</sequence>
<protein>
    <submittedName>
        <fullName evidence="1">Gamma-glutamyl-gamma-aminobutyrate hydrolase PuuD</fullName>
    </submittedName>
</protein>
<gene>
    <name evidence="1" type="ORF">GGD50_003301</name>
</gene>
<dbReference type="EMBL" id="JACHBI010000006">
    <property type="protein sequence ID" value="MBB5574672.1"/>
    <property type="molecule type" value="Genomic_DNA"/>
</dbReference>
<dbReference type="PANTHER" id="PTHR43235">
    <property type="entry name" value="GLUTAMINE AMIDOTRANSFERASE PB2B2.05-RELATED"/>
    <property type="match status" value="1"/>
</dbReference>
<dbReference type="Gene3D" id="3.40.50.880">
    <property type="match status" value="1"/>
</dbReference>
<dbReference type="Pfam" id="PF07722">
    <property type="entry name" value="Peptidase_C26"/>
    <property type="match status" value="1"/>
</dbReference>
<proteinExistence type="predicted"/>
<dbReference type="InterPro" id="IPR011697">
    <property type="entry name" value="Peptidase_C26"/>
</dbReference>
<dbReference type="GO" id="GO:0033969">
    <property type="term" value="F:gamma-glutamyl-gamma-aminobutyrate hydrolase activity"/>
    <property type="evidence" value="ECO:0007669"/>
    <property type="project" value="TreeGrafter"/>
</dbReference>
<keyword evidence="2" id="KW-1185">Reference proteome</keyword>
<name>A0A7W8XSA4_9HYPH</name>
<dbReference type="GO" id="GO:0006598">
    <property type="term" value="P:polyamine catabolic process"/>
    <property type="evidence" value="ECO:0007669"/>
    <property type="project" value="TreeGrafter"/>
</dbReference>
<dbReference type="GO" id="GO:0005829">
    <property type="term" value="C:cytosol"/>
    <property type="evidence" value="ECO:0007669"/>
    <property type="project" value="TreeGrafter"/>
</dbReference>
<evidence type="ECO:0000313" key="2">
    <source>
        <dbReference type="Proteomes" id="UP000549882"/>
    </source>
</evidence>
<dbReference type="Proteomes" id="UP000549882">
    <property type="component" value="Unassembled WGS sequence"/>
</dbReference>
<dbReference type="InterPro" id="IPR029062">
    <property type="entry name" value="Class_I_gatase-like"/>
</dbReference>
<dbReference type="PROSITE" id="PS51273">
    <property type="entry name" value="GATASE_TYPE_1"/>
    <property type="match status" value="1"/>
</dbReference>
<keyword evidence="1" id="KW-0378">Hydrolase</keyword>
<dbReference type="SUPFAM" id="SSF52317">
    <property type="entry name" value="Class I glutamine amidotransferase-like"/>
    <property type="match status" value="1"/>
</dbReference>
<comment type="caution">
    <text evidence="1">The sequence shown here is derived from an EMBL/GenBank/DDBJ whole genome shotgun (WGS) entry which is preliminary data.</text>
</comment>
<evidence type="ECO:0000313" key="1">
    <source>
        <dbReference type="EMBL" id="MBB5574672.1"/>
    </source>
</evidence>
<dbReference type="InterPro" id="IPR044668">
    <property type="entry name" value="PuuD-like"/>
</dbReference>
<reference evidence="1 2" key="1">
    <citation type="submission" date="2020-08" db="EMBL/GenBank/DDBJ databases">
        <title>Genomic Encyclopedia of Type Strains, Phase IV (KMG-V): Genome sequencing to study the core and pangenomes of soil and plant-associated prokaryotes.</title>
        <authorList>
            <person name="Whitman W."/>
        </authorList>
    </citation>
    <scope>NUCLEOTIDE SEQUENCE [LARGE SCALE GENOMIC DNA]</scope>
    <source>
        <strain evidence="1 2">SEMIA 4064</strain>
    </source>
</reference>
<dbReference type="RefSeq" id="WP_183938362.1">
    <property type="nucleotide sequence ID" value="NZ_JACHBI010000006.1"/>
</dbReference>